<evidence type="ECO:0000256" key="1">
    <source>
        <dbReference type="SAM" id="SignalP"/>
    </source>
</evidence>
<evidence type="ECO:0000313" key="4">
    <source>
        <dbReference type="Proteomes" id="UP001430848"/>
    </source>
</evidence>
<dbReference type="Gene3D" id="3.50.4.10">
    <property type="entry name" value="Hepatocyte Growth Factor"/>
    <property type="match status" value="1"/>
</dbReference>
<gene>
    <name evidence="3" type="ORF">SLS63_007090</name>
</gene>
<proteinExistence type="predicted"/>
<dbReference type="Proteomes" id="UP001430848">
    <property type="component" value="Unassembled WGS sequence"/>
</dbReference>
<feature type="domain" description="Apple" evidence="2">
    <location>
        <begin position="131"/>
        <end position="206"/>
    </location>
</feature>
<feature type="domain" description="Apple" evidence="2">
    <location>
        <begin position="33"/>
        <end position="108"/>
    </location>
</feature>
<evidence type="ECO:0000313" key="3">
    <source>
        <dbReference type="EMBL" id="KAK7727271.1"/>
    </source>
</evidence>
<feature type="chain" id="PRO_5046262361" description="Apple domain-containing protein" evidence="1">
    <location>
        <begin position="20"/>
        <end position="320"/>
    </location>
</feature>
<dbReference type="EMBL" id="JAKNSF020000038">
    <property type="protein sequence ID" value="KAK7727271.1"/>
    <property type="molecule type" value="Genomic_DNA"/>
</dbReference>
<comment type="caution">
    <text evidence="3">The sequence shown here is derived from an EMBL/GenBank/DDBJ whole genome shotgun (WGS) entry which is preliminary data.</text>
</comment>
<dbReference type="PROSITE" id="PS50948">
    <property type="entry name" value="PAN"/>
    <property type="match status" value="2"/>
</dbReference>
<sequence length="320" mass="32820">MLFKYIAAVAPFLAGTCLAQTTTTTAPPTAPTCAYKGWGTGVDIGFYGDPLSATNAACNSLCNANTACLSFSYNSAGPNCILYEYAVEGNVVYDPNSPNNFFNRGNVCPEVPTPTTMSTTTRPIPTAAPTCTGFVGWDTGTNIGFYPDAYSSSYGGCLELCGANAACLSFGLTSAPACILYDHAVEGVNVYDPNSGNTFYNKDGSCPATPTSTAPPVPTQTGLFPNCPAGIVPYNINTGATPYSPCNSASPYSSCQSDVDGTEYCNMCLSCTEQTCTSDADCGEGFACIENSACSVSGAAVGTPVCLYMLAGGAAQGCYA</sequence>
<dbReference type="Pfam" id="PF00024">
    <property type="entry name" value="PAN_1"/>
    <property type="match status" value="1"/>
</dbReference>
<feature type="signal peptide" evidence="1">
    <location>
        <begin position="1"/>
        <end position="19"/>
    </location>
</feature>
<reference evidence="3 4" key="1">
    <citation type="submission" date="2024-02" db="EMBL/GenBank/DDBJ databases">
        <title>De novo assembly and annotation of 12 fungi associated with fruit tree decline syndrome in Ontario, Canada.</title>
        <authorList>
            <person name="Sulman M."/>
            <person name="Ellouze W."/>
            <person name="Ilyukhin E."/>
        </authorList>
    </citation>
    <scope>NUCLEOTIDE SEQUENCE [LARGE SCALE GENOMIC DNA]</scope>
    <source>
        <strain evidence="3 4">M169</strain>
    </source>
</reference>
<keyword evidence="1" id="KW-0732">Signal</keyword>
<dbReference type="InterPro" id="IPR003609">
    <property type="entry name" value="Pan_app"/>
</dbReference>
<name>A0ABR1P664_DIAER</name>
<keyword evidence="4" id="KW-1185">Reference proteome</keyword>
<evidence type="ECO:0000259" key="2">
    <source>
        <dbReference type="PROSITE" id="PS50948"/>
    </source>
</evidence>
<organism evidence="3 4">
    <name type="scientific">Diaporthe eres</name>
    <name type="common">Phomopsis oblonga</name>
    <dbReference type="NCBI Taxonomy" id="83184"/>
    <lineage>
        <taxon>Eukaryota</taxon>
        <taxon>Fungi</taxon>
        <taxon>Dikarya</taxon>
        <taxon>Ascomycota</taxon>
        <taxon>Pezizomycotina</taxon>
        <taxon>Sordariomycetes</taxon>
        <taxon>Sordariomycetidae</taxon>
        <taxon>Diaporthales</taxon>
        <taxon>Diaporthaceae</taxon>
        <taxon>Diaporthe</taxon>
        <taxon>Diaporthe eres species complex</taxon>
    </lineage>
</organism>
<protein>
    <recommendedName>
        <fullName evidence="2">Apple domain-containing protein</fullName>
    </recommendedName>
</protein>
<accession>A0ABR1P664</accession>